<name>A0ABD0KAQ4_9CAEN</name>
<dbReference type="AlphaFoldDB" id="A0ABD0KAQ4"/>
<reference evidence="1 2" key="1">
    <citation type="journal article" date="2023" name="Sci. Data">
        <title>Genome assembly of the Korean intertidal mud-creeper Batillaria attramentaria.</title>
        <authorList>
            <person name="Patra A.K."/>
            <person name="Ho P.T."/>
            <person name="Jun S."/>
            <person name="Lee S.J."/>
            <person name="Kim Y."/>
            <person name="Won Y.J."/>
        </authorList>
    </citation>
    <scope>NUCLEOTIDE SEQUENCE [LARGE SCALE GENOMIC DNA]</scope>
    <source>
        <strain evidence="1">Wonlab-2016</strain>
    </source>
</reference>
<dbReference type="PANTHER" id="PTHR34365:SF7">
    <property type="entry name" value="GLYCINE-RICH DOMAIN-CONTAINING PROTEIN 1"/>
    <property type="match status" value="1"/>
</dbReference>
<accession>A0ABD0KAQ4</accession>
<sequence>MQDPRSYVFSLDLVKTSPDHVSFLQEVSTHHALQNVAVLRQALYRYEHLWLPLAAKWPHEALAAPLDIEWVWHCHLLSPVAYQRDCMSIVGTIVDHHLFSQKERAKRLNRSRTLWTSEYPHQPFDQDPGCPEDPRASAPSKLTYDIIAAAERQSVFFYQVSLPHFRDRKFLNAAEARYRKFLWLKQQNPRLFIVPCYDIDLIWHTHQLHPVGYKKDMEAVLGHTFNHDDSVTDRSEGSKLYNSDMETRELWRNTFGENFALYGAMYRGDPPAGKLYAMTEGTGVCAVNQVSCLSV</sequence>
<organism evidence="1 2">
    <name type="scientific">Batillaria attramentaria</name>
    <dbReference type="NCBI Taxonomy" id="370345"/>
    <lineage>
        <taxon>Eukaryota</taxon>
        <taxon>Metazoa</taxon>
        <taxon>Spiralia</taxon>
        <taxon>Lophotrochozoa</taxon>
        <taxon>Mollusca</taxon>
        <taxon>Gastropoda</taxon>
        <taxon>Caenogastropoda</taxon>
        <taxon>Sorbeoconcha</taxon>
        <taxon>Cerithioidea</taxon>
        <taxon>Batillariidae</taxon>
        <taxon>Batillaria</taxon>
    </lineage>
</organism>
<dbReference type="InterPro" id="IPR009836">
    <property type="entry name" value="GRDP-like"/>
</dbReference>
<dbReference type="Proteomes" id="UP001519460">
    <property type="component" value="Unassembled WGS sequence"/>
</dbReference>
<proteinExistence type="predicted"/>
<evidence type="ECO:0000313" key="2">
    <source>
        <dbReference type="Proteomes" id="UP001519460"/>
    </source>
</evidence>
<keyword evidence="2" id="KW-1185">Reference proteome</keyword>
<evidence type="ECO:0000313" key="1">
    <source>
        <dbReference type="EMBL" id="KAK7484147.1"/>
    </source>
</evidence>
<gene>
    <name evidence="1" type="ORF">BaRGS_00024636</name>
</gene>
<dbReference type="PANTHER" id="PTHR34365">
    <property type="entry name" value="ENOLASE (DUF1399)"/>
    <property type="match status" value="1"/>
</dbReference>
<dbReference type="EMBL" id="JACVVK020000215">
    <property type="protein sequence ID" value="KAK7484147.1"/>
    <property type="molecule type" value="Genomic_DNA"/>
</dbReference>
<protein>
    <submittedName>
        <fullName evidence="1">Uncharacterized protein</fullName>
    </submittedName>
</protein>
<dbReference type="Pfam" id="PF07173">
    <property type="entry name" value="GRDP-like"/>
    <property type="match status" value="1"/>
</dbReference>
<comment type="caution">
    <text evidence="1">The sequence shown here is derived from an EMBL/GenBank/DDBJ whole genome shotgun (WGS) entry which is preliminary data.</text>
</comment>